<keyword evidence="3" id="KW-1185">Reference proteome</keyword>
<proteinExistence type="predicted"/>
<keyword evidence="1" id="KW-0472">Membrane</keyword>
<dbReference type="AlphaFoldDB" id="A0A5S9Q713"/>
<name>A0A5S9Q713_9GAMM</name>
<accession>A0A5S9Q713</accession>
<feature type="transmembrane region" description="Helical" evidence="1">
    <location>
        <begin position="21"/>
        <end position="44"/>
    </location>
</feature>
<sequence length="86" mass="10233">MQQALLWLIDHKARAWICLAVIYVSLVFSIWWLWGVLLLIWGIQDLATETAWLAEIITKKDNPILYYLVTVSWLVMGFYLLFDRFL</sequence>
<dbReference type="OrthoDB" id="5900317at2"/>
<keyword evidence="1" id="KW-1133">Transmembrane helix</keyword>
<dbReference type="EMBL" id="CACSIO010000016">
    <property type="protein sequence ID" value="CAA0113266.1"/>
    <property type="molecule type" value="Genomic_DNA"/>
</dbReference>
<gene>
    <name evidence="2" type="ORF">OPDIPICF_04705</name>
</gene>
<keyword evidence="1" id="KW-0812">Transmembrane</keyword>
<dbReference type="Proteomes" id="UP000441399">
    <property type="component" value="Unassembled WGS sequence"/>
</dbReference>
<evidence type="ECO:0000313" key="3">
    <source>
        <dbReference type="Proteomes" id="UP000441399"/>
    </source>
</evidence>
<protein>
    <submittedName>
        <fullName evidence="2">Uncharacterized protein</fullName>
    </submittedName>
</protein>
<reference evidence="2 3" key="1">
    <citation type="submission" date="2019-11" db="EMBL/GenBank/DDBJ databases">
        <authorList>
            <person name="Holert J."/>
        </authorList>
    </citation>
    <scope>NUCLEOTIDE SEQUENCE [LARGE SCALE GENOMIC DNA]</scope>
    <source>
        <strain evidence="2">SB11_3</strain>
    </source>
</reference>
<evidence type="ECO:0000313" key="2">
    <source>
        <dbReference type="EMBL" id="CAA0113266.1"/>
    </source>
</evidence>
<feature type="transmembrane region" description="Helical" evidence="1">
    <location>
        <begin position="64"/>
        <end position="82"/>
    </location>
</feature>
<evidence type="ECO:0000256" key="1">
    <source>
        <dbReference type="SAM" id="Phobius"/>
    </source>
</evidence>
<organism evidence="2 3">
    <name type="scientific">BD1-7 clade bacterium</name>
    <dbReference type="NCBI Taxonomy" id="2029982"/>
    <lineage>
        <taxon>Bacteria</taxon>
        <taxon>Pseudomonadati</taxon>
        <taxon>Pseudomonadota</taxon>
        <taxon>Gammaproteobacteria</taxon>
        <taxon>Cellvibrionales</taxon>
        <taxon>Spongiibacteraceae</taxon>
        <taxon>BD1-7 clade</taxon>
    </lineage>
</organism>